<dbReference type="SMART" id="SM01381">
    <property type="entry name" value="7TM_GPCR_Srsx"/>
    <property type="match status" value="1"/>
</dbReference>
<dbReference type="GO" id="GO:0004930">
    <property type="term" value="F:G protein-coupled receptor activity"/>
    <property type="evidence" value="ECO:0007669"/>
    <property type="project" value="InterPro"/>
</dbReference>
<feature type="transmembrane region" description="Helical" evidence="5">
    <location>
        <begin position="353"/>
        <end position="373"/>
    </location>
</feature>
<feature type="transmembrane region" description="Helical" evidence="5">
    <location>
        <begin position="147"/>
        <end position="169"/>
    </location>
</feature>
<dbReference type="STRING" id="307972.A0A2G8JGQ1"/>
<keyword evidence="3 5" id="KW-1133">Transmembrane helix</keyword>
<evidence type="ECO:0000256" key="3">
    <source>
        <dbReference type="ARBA" id="ARBA00022989"/>
    </source>
</evidence>
<evidence type="ECO:0000259" key="6">
    <source>
        <dbReference type="PROSITE" id="PS50262"/>
    </source>
</evidence>
<gene>
    <name evidence="7" type="ORF">BSL78_28293</name>
</gene>
<dbReference type="AlphaFoldDB" id="A0A2G8JGQ1"/>
<sequence>MNTATQLVSAEGDATTWLMDALASQGLTNGSRQVHFMQGTSLDCLATTNESTTEPDFMVETFKYPSISFLVLFQFAIGLVGIIGNSLVIAVFISSRSRSRNQTNLLIIHQALVDLLSSLLLVLYVGYAIIGSPKTDSQVLQAFACYVWTRATLFALFAVSTFNLTLISLERYVATMWPLKYAKLFARRNLISLVGLVWLLAPVCQYSIAFTTRTYIDGVCILTKSPVWVGGPLFVWEYLLPVVVMTFAFTKTIKKLRMLELKVSGTASSLGAALTSVNAISRVDQGTVSSSAQPTVHPLNSLPLEPDEVPSMVADTRRVAVVDPGFRQSQLHRPANRQSGPGRNVKRRNATRSLFTVYLVYIICWSPNQWAFFQLSLGGKLNFSGWFYQMSVVLAILNTCVNPFIYAFRHRRYKDKLLEMFRAVKD</sequence>
<keyword evidence="2 5" id="KW-0812">Transmembrane</keyword>
<keyword evidence="4 5" id="KW-0472">Membrane</keyword>
<dbReference type="GO" id="GO:0016020">
    <property type="term" value="C:membrane"/>
    <property type="evidence" value="ECO:0007669"/>
    <property type="project" value="UniProtKB-SubCell"/>
</dbReference>
<name>A0A2G8JGQ1_STIJA</name>
<dbReference type="Pfam" id="PF00001">
    <property type="entry name" value="7tm_1"/>
    <property type="match status" value="1"/>
</dbReference>
<dbReference type="OrthoDB" id="5967704at2759"/>
<evidence type="ECO:0000256" key="2">
    <source>
        <dbReference type="ARBA" id="ARBA00022692"/>
    </source>
</evidence>
<feature type="transmembrane region" description="Helical" evidence="5">
    <location>
        <begin position="228"/>
        <end position="249"/>
    </location>
</feature>
<dbReference type="Gene3D" id="1.20.1070.10">
    <property type="entry name" value="Rhodopsin 7-helix transmembrane proteins"/>
    <property type="match status" value="1"/>
</dbReference>
<feature type="transmembrane region" description="Helical" evidence="5">
    <location>
        <begin position="67"/>
        <end position="93"/>
    </location>
</feature>
<keyword evidence="7" id="KW-0675">Receptor</keyword>
<accession>A0A2G8JGQ1</accession>
<feature type="domain" description="G-protein coupled receptors family 1 profile" evidence="6">
    <location>
        <begin position="84"/>
        <end position="406"/>
    </location>
</feature>
<dbReference type="SUPFAM" id="SSF81321">
    <property type="entry name" value="Family A G protein-coupled receptor-like"/>
    <property type="match status" value="1"/>
</dbReference>
<comment type="caution">
    <text evidence="7">The sequence shown here is derived from an EMBL/GenBank/DDBJ whole genome shotgun (WGS) entry which is preliminary data.</text>
</comment>
<dbReference type="PANTHER" id="PTHR45698:SF1">
    <property type="entry name" value="TRACE AMINE-ASSOCIATED RECEPTOR 13C-LIKE"/>
    <property type="match status" value="1"/>
</dbReference>
<feature type="transmembrane region" description="Helical" evidence="5">
    <location>
        <begin position="190"/>
        <end position="208"/>
    </location>
</feature>
<dbReference type="EMBL" id="MRZV01002048">
    <property type="protein sequence ID" value="PIK34888.1"/>
    <property type="molecule type" value="Genomic_DNA"/>
</dbReference>
<reference evidence="7 8" key="1">
    <citation type="journal article" date="2017" name="PLoS Biol.">
        <title>The sea cucumber genome provides insights into morphological evolution and visceral regeneration.</title>
        <authorList>
            <person name="Zhang X."/>
            <person name="Sun L."/>
            <person name="Yuan J."/>
            <person name="Sun Y."/>
            <person name="Gao Y."/>
            <person name="Zhang L."/>
            <person name="Li S."/>
            <person name="Dai H."/>
            <person name="Hamel J.F."/>
            <person name="Liu C."/>
            <person name="Yu Y."/>
            <person name="Liu S."/>
            <person name="Lin W."/>
            <person name="Guo K."/>
            <person name="Jin S."/>
            <person name="Xu P."/>
            <person name="Storey K.B."/>
            <person name="Huan P."/>
            <person name="Zhang T."/>
            <person name="Zhou Y."/>
            <person name="Zhang J."/>
            <person name="Lin C."/>
            <person name="Li X."/>
            <person name="Xing L."/>
            <person name="Huo D."/>
            <person name="Sun M."/>
            <person name="Wang L."/>
            <person name="Mercier A."/>
            <person name="Li F."/>
            <person name="Yang H."/>
            <person name="Xiang J."/>
        </authorList>
    </citation>
    <scope>NUCLEOTIDE SEQUENCE [LARGE SCALE GENOMIC DNA]</scope>
    <source>
        <strain evidence="7">Shaxun</strain>
        <tissue evidence="7">Muscle</tissue>
    </source>
</reference>
<evidence type="ECO:0000313" key="8">
    <source>
        <dbReference type="Proteomes" id="UP000230750"/>
    </source>
</evidence>
<dbReference type="InterPro" id="IPR017452">
    <property type="entry name" value="GPCR_Rhodpsn_7TM"/>
</dbReference>
<dbReference type="Proteomes" id="UP000230750">
    <property type="component" value="Unassembled WGS sequence"/>
</dbReference>
<evidence type="ECO:0000313" key="7">
    <source>
        <dbReference type="EMBL" id="PIK34888.1"/>
    </source>
</evidence>
<proteinExistence type="predicted"/>
<evidence type="ECO:0000256" key="1">
    <source>
        <dbReference type="ARBA" id="ARBA00004370"/>
    </source>
</evidence>
<organism evidence="7 8">
    <name type="scientific">Stichopus japonicus</name>
    <name type="common">Sea cucumber</name>
    <dbReference type="NCBI Taxonomy" id="307972"/>
    <lineage>
        <taxon>Eukaryota</taxon>
        <taxon>Metazoa</taxon>
        <taxon>Echinodermata</taxon>
        <taxon>Eleutherozoa</taxon>
        <taxon>Echinozoa</taxon>
        <taxon>Holothuroidea</taxon>
        <taxon>Aspidochirotacea</taxon>
        <taxon>Aspidochirotida</taxon>
        <taxon>Stichopodidae</taxon>
        <taxon>Apostichopus</taxon>
    </lineage>
</organism>
<dbReference type="PANTHER" id="PTHR45698">
    <property type="entry name" value="TRACE AMINE-ASSOCIATED RECEPTOR 19N-RELATED"/>
    <property type="match status" value="1"/>
</dbReference>
<dbReference type="CDD" id="cd00637">
    <property type="entry name" value="7tm_classA_rhodopsin-like"/>
    <property type="match status" value="1"/>
</dbReference>
<protein>
    <submittedName>
        <fullName evidence="7">Putative galanin receptor type 1-like</fullName>
    </submittedName>
</protein>
<keyword evidence="8" id="KW-1185">Reference proteome</keyword>
<feature type="transmembrane region" description="Helical" evidence="5">
    <location>
        <begin position="385"/>
        <end position="408"/>
    </location>
</feature>
<dbReference type="PROSITE" id="PS50262">
    <property type="entry name" value="G_PROTEIN_RECEP_F1_2"/>
    <property type="match status" value="1"/>
</dbReference>
<dbReference type="InterPro" id="IPR000276">
    <property type="entry name" value="GPCR_Rhodpsn"/>
</dbReference>
<feature type="transmembrane region" description="Helical" evidence="5">
    <location>
        <begin position="105"/>
        <end position="127"/>
    </location>
</feature>
<evidence type="ECO:0000256" key="5">
    <source>
        <dbReference type="SAM" id="Phobius"/>
    </source>
</evidence>
<evidence type="ECO:0000256" key="4">
    <source>
        <dbReference type="ARBA" id="ARBA00023136"/>
    </source>
</evidence>
<dbReference type="PRINTS" id="PR00237">
    <property type="entry name" value="GPCRRHODOPSN"/>
</dbReference>
<comment type="subcellular location">
    <subcellularLocation>
        <location evidence="1">Membrane</location>
    </subcellularLocation>
</comment>